<dbReference type="SUPFAM" id="SSF54292">
    <property type="entry name" value="2Fe-2S ferredoxin-like"/>
    <property type="match status" value="1"/>
</dbReference>
<evidence type="ECO:0000313" key="12">
    <source>
        <dbReference type="Proteomes" id="UP000001219"/>
    </source>
</evidence>
<dbReference type="InterPro" id="IPR001433">
    <property type="entry name" value="OxRdtase_FAD/NAD-bd"/>
</dbReference>
<organism evidence="11 12">
    <name type="scientific">Gordonia bronchialis (strain ATCC 25592 / DSM 43247 / BCRC 13721 / JCM 3198 / KCTC 3076 / NBRC 16047 / NCTC 10667)</name>
    <name type="common">Rhodococcus bronchialis</name>
    <dbReference type="NCBI Taxonomy" id="526226"/>
    <lineage>
        <taxon>Bacteria</taxon>
        <taxon>Bacillati</taxon>
        <taxon>Actinomycetota</taxon>
        <taxon>Actinomycetes</taxon>
        <taxon>Mycobacteriales</taxon>
        <taxon>Gordoniaceae</taxon>
        <taxon>Gordonia</taxon>
    </lineage>
</organism>
<dbReference type="PROSITE" id="PS51085">
    <property type="entry name" value="2FE2S_FER_2"/>
    <property type="match status" value="1"/>
</dbReference>
<dbReference type="eggNOG" id="COG1018">
    <property type="taxonomic scope" value="Bacteria"/>
</dbReference>
<dbReference type="PRINTS" id="PR00410">
    <property type="entry name" value="PHEHYDRXLASE"/>
</dbReference>
<keyword evidence="6" id="KW-0560">Oxidoreductase</keyword>
<evidence type="ECO:0000256" key="2">
    <source>
        <dbReference type="ARBA" id="ARBA00022630"/>
    </source>
</evidence>
<evidence type="ECO:0000256" key="1">
    <source>
        <dbReference type="ARBA" id="ARBA00001974"/>
    </source>
</evidence>
<dbReference type="Gene3D" id="2.40.30.10">
    <property type="entry name" value="Translation factors"/>
    <property type="match status" value="1"/>
</dbReference>
<dbReference type="Pfam" id="PF00111">
    <property type="entry name" value="Fer2"/>
    <property type="match status" value="1"/>
</dbReference>
<comment type="cofactor">
    <cofactor evidence="1">
        <name>FAD</name>
        <dbReference type="ChEBI" id="CHEBI:57692"/>
    </cofactor>
</comment>
<evidence type="ECO:0000256" key="6">
    <source>
        <dbReference type="ARBA" id="ARBA00023002"/>
    </source>
</evidence>
<reference evidence="11 12" key="2">
    <citation type="journal article" date="2010" name="Stand. Genomic Sci.">
        <title>Complete genome sequence of Gordonia bronchialis type strain (3410).</title>
        <authorList>
            <person name="Ivanova N."/>
            <person name="Sikorski J."/>
            <person name="Jando M."/>
            <person name="Lapidus A."/>
            <person name="Nolan M."/>
            <person name="Lucas S."/>
            <person name="Del Rio T.G."/>
            <person name="Tice H."/>
            <person name="Copeland A."/>
            <person name="Cheng J.F."/>
            <person name="Chen F."/>
            <person name="Bruce D."/>
            <person name="Goodwin L."/>
            <person name="Pitluck S."/>
            <person name="Mavromatis K."/>
            <person name="Ovchinnikova G."/>
            <person name="Pati A."/>
            <person name="Chen A."/>
            <person name="Palaniappan K."/>
            <person name="Land M."/>
            <person name="Hauser L."/>
            <person name="Chang Y.J."/>
            <person name="Jeffries C.D."/>
            <person name="Chain P."/>
            <person name="Saunders E."/>
            <person name="Han C."/>
            <person name="Detter J.C."/>
            <person name="Brettin T."/>
            <person name="Rohde M."/>
            <person name="Goker M."/>
            <person name="Bristow J."/>
            <person name="Eisen J.A."/>
            <person name="Markowitz V."/>
            <person name="Hugenholtz P."/>
            <person name="Klenk H.P."/>
            <person name="Kyrpides N.C."/>
        </authorList>
    </citation>
    <scope>NUCLEOTIDE SEQUENCE [LARGE SCALE GENOMIC DNA]</scope>
    <source>
        <strain evidence="12">ATCC 25592 / DSM 43247 / BCRC 13721 / JCM 3198 / KCTC 3076 / NBRC 16047 / NCTC 10667</strain>
    </source>
</reference>
<evidence type="ECO:0000313" key="11">
    <source>
        <dbReference type="EMBL" id="ACY19662.1"/>
    </source>
</evidence>
<dbReference type="InterPro" id="IPR001041">
    <property type="entry name" value="2Fe-2S_ferredoxin-type"/>
</dbReference>
<dbReference type="EMBL" id="CP001802">
    <property type="protein sequence ID" value="ACY19662.1"/>
    <property type="molecule type" value="Genomic_DNA"/>
</dbReference>
<keyword evidence="7" id="KW-0408">Iron</keyword>
<keyword evidence="12" id="KW-1185">Reference proteome</keyword>
<evidence type="ECO:0000256" key="4">
    <source>
        <dbReference type="ARBA" id="ARBA00022723"/>
    </source>
</evidence>
<dbReference type="InterPro" id="IPR050415">
    <property type="entry name" value="MRET"/>
</dbReference>
<dbReference type="Gene3D" id="3.40.50.80">
    <property type="entry name" value="Nucleotide-binding domain of ferredoxin-NADP reductase (FNR) module"/>
    <property type="match status" value="1"/>
</dbReference>
<keyword evidence="4" id="KW-0479">Metal-binding</keyword>
<dbReference type="PANTHER" id="PTHR47354:SF8">
    <property type="entry name" value="1,2-PHENYLACETYL-COA EPOXIDASE, SUBUNIT E"/>
    <property type="match status" value="1"/>
</dbReference>
<evidence type="ECO:0000256" key="3">
    <source>
        <dbReference type="ARBA" id="ARBA00022714"/>
    </source>
</evidence>
<dbReference type="InterPro" id="IPR017938">
    <property type="entry name" value="Riboflavin_synthase-like_b-brl"/>
</dbReference>
<dbReference type="Proteomes" id="UP000001219">
    <property type="component" value="Chromosome"/>
</dbReference>
<keyword evidence="8" id="KW-0411">Iron-sulfur</keyword>
<dbReference type="CDD" id="cd06214">
    <property type="entry name" value="PA_degradation_oxidoreductase_like"/>
    <property type="match status" value="1"/>
</dbReference>
<accession>D0LCD8</accession>
<dbReference type="InterPro" id="IPR039261">
    <property type="entry name" value="FNR_nucleotide-bd"/>
</dbReference>
<evidence type="ECO:0000259" key="10">
    <source>
        <dbReference type="PROSITE" id="PS51384"/>
    </source>
</evidence>
<sequence>MTVTSADTGRRTLGVDAIIVGVRDETPDARTIMLSWPGDEHYLPGQFVTLRIPSDLTGSVARSYSLSTSLGLDAVPAITVKRTVAGYGSNWLCDNAEAGMTIHLLPPSGLFTPHDWNRDLHLFAAGSGITPIMSIAKSALAQHDSTVTLFYANRDRTSIIFDDQLAALAERYGRRLRIEHWLETERGLPSAQDLLQHCDIAAPDEAFVCGPAPFMDLVENTVRDTGIDRHNLHVERYVSLTGDPFTLEALPDTASSTETATVTVELDGVTHRVECSTATRLLDAMLAGGVDAPYSCREGDCGSCVARLTSGSVAGGDGIALEPEDAADGYILTCQATPDSDEITVDFE</sequence>
<keyword evidence="3" id="KW-0001">2Fe-2S</keyword>
<dbReference type="RefSeq" id="WP_012832253.1">
    <property type="nucleotide sequence ID" value="NC_013441.1"/>
</dbReference>
<dbReference type="GO" id="GO:0051537">
    <property type="term" value="F:2 iron, 2 sulfur cluster binding"/>
    <property type="evidence" value="ECO:0007669"/>
    <property type="project" value="UniProtKB-KW"/>
</dbReference>
<evidence type="ECO:0000256" key="7">
    <source>
        <dbReference type="ARBA" id="ARBA00023004"/>
    </source>
</evidence>
<dbReference type="InterPro" id="IPR017927">
    <property type="entry name" value="FAD-bd_FR_type"/>
</dbReference>
<gene>
    <name evidence="11" type="ordered locus">Gbro_0320</name>
</gene>
<evidence type="ECO:0000259" key="9">
    <source>
        <dbReference type="PROSITE" id="PS51085"/>
    </source>
</evidence>
<feature type="domain" description="FAD-binding FR-type" evidence="10">
    <location>
        <begin position="12"/>
        <end position="114"/>
    </location>
</feature>
<dbReference type="AlphaFoldDB" id="D0LCD8"/>
<dbReference type="PROSITE" id="PS00197">
    <property type="entry name" value="2FE2S_FER_1"/>
    <property type="match status" value="1"/>
</dbReference>
<reference evidence="12" key="1">
    <citation type="submission" date="2009-10" db="EMBL/GenBank/DDBJ databases">
        <title>The complete chromosome of Gordonia bronchialis DSM 43247.</title>
        <authorList>
            <consortium name="US DOE Joint Genome Institute (JGI-PGF)"/>
            <person name="Lucas S."/>
            <person name="Copeland A."/>
            <person name="Lapidus A."/>
            <person name="Glavina del Rio T."/>
            <person name="Dalin E."/>
            <person name="Tice H."/>
            <person name="Bruce D."/>
            <person name="Goodwin L."/>
            <person name="Pitluck S."/>
            <person name="Kyrpides N."/>
            <person name="Mavromatis K."/>
            <person name="Ivanova N."/>
            <person name="Ovchinnikova G."/>
            <person name="Saunders E."/>
            <person name="Brettin T."/>
            <person name="Detter J.C."/>
            <person name="Han C."/>
            <person name="Larimer F."/>
            <person name="Land M."/>
            <person name="Hauser L."/>
            <person name="Markowitz V."/>
            <person name="Cheng J.-F."/>
            <person name="Hugenholtz P."/>
            <person name="Woyke T."/>
            <person name="Wu D."/>
            <person name="Jando M."/>
            <person name="Schneider S."/>
            <person name="Goeker M."/>
            <person name="Klenk H.-P."/>
            <person name="Eisen J.A."/>
        </authorList>
    </citation>
    <scope>NUCLEOTIDE SEQUENCE [LARGE SCALE GENOMIC DNA]</scope>
    <source>
        <strain evidence="12">ATCC 25592 / DSM 43247 / BCRC 13721 / JCM 3198 / KCTC 3076 / NBRC 16047 / NCTC 10667</strain>
    </source>
</reference>
<dbReference type="Pfam" id="PF00175">
    <property type="entry name" value="NAD_binding_1"/>
    <property type="match status" value="1"/>
</dbReference>
<dbReference type="InterPro" id="IPR006058">
    <property type="entry name" value="2Fe2S_fd_BS"/>
</dbReference>
<evidence type="ECO:0000256" key="5">
    <source>
        <dbReference type="ARBA" id="ARBA00022827"/>
    </source>
</evidence>
<dbReference type="SUPFAM" id="SSF52343">
    <property type="entry name" value="Ferredoxin reductase-like, C-terminal NADP-linked domain"/>
    <property type="match status" value="1"/>
</dbReference>
<proteinExistence type="predicted"/>
<dbReference type="InterPro" id="IPR036010">
    <property type="entry name" value="2Fe-2S_ferredoxin-like_sf"/>
</dbReference>
<dbReference type="PROSITE" id="PS51384">
    <property type="entry name" value="FAD_FR"/>
    <property type="match status" value="1"/>
</dbReference>
<dbReference type="KEGG" id="gbr:Gbro_0320"/>
<dbReference type="HOGENOM" id="CLU_003827_14_1_11"/>
<dbReference type="Gene3D" id="3.10.20.30">
    <property type="match status" value="1"/>
</dbReference>
<dbReference type="GO" id="GO:0050660">
    <property type="term" value="F:flavin adenine dinucleotide binding"/>
    <property type="evidence" value="ECO:0007669"/>
    <property type="project" value="TreeGrafter"/>
</dbReference>
<dbReference type="CDD" id="cd00207">
    <property type="entry name" value="fer2"/>
    <property type="match status" value="1"/>
</dbReference>
<dbReference type="InterPro" id="IPR012675">
    <property type="entry name" value="Beta-grasp_dom_sf"/>
</dbReference>
<dbReference type="PANTHER" id="PTHR47354">
    <property type="entry name" value="NADH OXIDOREDUCTASE HCR"/>
    <property type="match status" value="1"/>
</dbReference>
<evidence type="ECO:0000256" key="8">
    <source>
        <dbReference type="ARBA" id="ARBA00023014"/>
    </source>
</evidence>
<dbReference type="GO" id="GO:0016491">
    <property type="term" value="F:oxidoreductase activity"/>
    <property type="evidence" value="ECO:0007669"/>
    <property type="project" value="UniProtKB-KW"/>
</dbReference>
<keyword evidence="5" id="KW-0274">FAD</keyword>
<keyword evidence="2" id="KW-0285">Flavoprotein</keyword>
<feature type="domain" description="2Fe-2S ferredoxin-type" evidence="9">
    <location>
        <begin position="260"/>
        <end position="348"/>
    </location>
</feature>
<dbReference type="STRING" id="526226.Gbro_0320"/>
<protein>
    <submittedName>
        <fullName evidence="11">Ferredoxin</fullName>
    </submittedName>
</protein>
<dbReference type="SUPFAM" id="SSF63380">
    <property type="entry name" value="Riboflavin synthase domain-like"/>
    <property type="match status" value="1"/>
</dbReference>
<dbReference type="GO" id="GO:0046872">
    <property type="term" value="F:metal ion binding"/>
    <property type="evidence" value="ECO:0007669"/>
    <property type="project" value="UniProtKB-KW"/>
</dbReference>
<name>D0LCD8_GORB4</name>